<protein>
    <recommendedName>
        <fullName evidence="7">Xylanolytic transcriptional activator regulatory domain-containing protein</fullName>
    </recommendedName>
</protein>
<dbReference type="InterPro" id="IPR050815">
    <property type="entry name" value="TF_fung"/>
</dbReference>
<dbReference type="GO" id="GO:0005634">
    <property type="term" value="C:nucleus"/>
    <property type="evidence" value="ECO:0007669"/>
    <property type="project" value="UniProtKB-SubCell"/>
</dbReference>
<keyword evidence="4" id="KW-0804">Transcription</keyword>
<keyword evidence="5" id="KW-0539">Nucleus</keyword>
<dbReference type="GO" id="GO:0003677">
    <property type="term" value="F:DNA binding"/>
    <property type="evidence" value="ECO:0007669"/>
    <property type="project" value="InterPro"/>
</dbReference>
<dbReference type="CDD" id="cd12148">
    <property type="entry name" value="fungal_TF_MHR"/>
    <property type="match status" value="1"/>
</dbReference>
<comment type="subcellular location">
    <subcellularLocation>
        <location evidence="1">Nucleus</location>
    </subcellularLocation>
</comment>
<proteinExistence type="predicted"/>
<dbReference type="Proteomes" id="UP000775872">
    <property type="component" value="Unassembled WGS sequence"/>
</dbReference>
<reference evidence="8" key="1">
    <citation type="submission" date="2021-10" db="EMBL/GenBank/DDBJ databases">
        <authorList>
            <person name="Piombo E."/>
        </authorList>
    </citation>
    <scope>NUCLEOTIDE SEQUENCE</scope>
</reference>
<sequence>MVAINLFHKPSFGNKIAGITCQVQISALLAAMLGYAARFYLTEPTLASQYRPRPVPENTSPEYFLNKAVKLIDESLTECDDAPPPICVVQALIITTHCQLTRGVHGKAWRSLGMCVRLAYELNLHLIDARSGSRMRQRDPVQWRDDEEKRRAWWAIWEMDVFASTIRRTPTALDWAHMETLLPVDDTDWSSDRPASSTFLARDPIQRWKTLEATGNHSPKAWFLVINSLMKDAQLISDPMGVSSEPDMVRSSASPKEYSNGTSPSTVKDARQQLEMLANAVKCFVLALPQHLRYNGLCLTFDPPESPRVVSMRQLHCGIYNIFVMTQLARLMIHRYHLFRQPAYSGQSGREDRPDSSSGPMYLDMDNLCIRQYFEAADNILTIVSRSSEDHIRHINPFLLSTIWLACAAQLVRKYLGPAWINPSLVKSRYDVLYLTYKRCVSFWDAKTALQENLESLEMHLERHFQVTEDEAPRTSWARESLAQRRMVYSSCVSDHSNPGQQATNRLSAFALQKLPTRGH</sequence>
<dbReference type="GO" id="GO:0000981">
    <property type="term" value="F:DNA-binding transcription factor activity, RNA polymerase II-specific"/>
    <property type="evidence" value="ECO:0007669"/>
    <property type="project" value="InterPro"/>
</dbReference>
<feature type="domain" description="Xylanolytic transcriptional activator regulatory" evidence="7">
    <location>
        <begin position="108"/>
        <end position="189"/>
    </location>
</feature>
<evidence type="ECO:0000256" key="6">
    <source>
        <dbReference type="SAM" id="MobiDB-lite"/>
    </source>
</evidence>
<dbReference type="OrthoDB" id="3862662at2759"/>
<dbReference type="PANTHER" id="PTHR47338:SF10">
    <property type="entry name" value="TRANSCRIPTION FACTOR DOMAIN-CONTAINING PROTEIN-RELATED"/>
    <property type="match status" value="1"/>
</dbReference>
<keyword evidence="3" id="KW-0805">Transcription regulation</keyword>
<organism evidence="8 9">
    <name type="scientific">Clonostachys solani</name>
    <dbReference type="NCBI Taxonomy" id="160281"/>
    <lineage>
        <taxon>Eukaryota</taxon>
        <taxon>Fungi</taxon>
        <taxon>Dikarya</taxon>
        <taxon>Ascomycota</taxon>
        <taxon>Pezizomycotina</taxon>
        <taxon>Sordariomycetes</taxon>
        <taxon>Hypocreomycetidae</taxon>
        <taxon>Hypocreales</taxon>
        <taxon>Bionectriaceae</taxon>
        <taxon>Clonostachys</taxon>
    </lineage>
</organism>
<evidence type="ECO:0000256" key="4">
    <source>
        <dbReference type="ARBA" id="ARBA00023163"/>
    </source>
</evidence>
<dbReference type="Pfam" id="PF04082">
    <property type="entry name" value="Fungal_trans"/>
    <property type="match status" value="1"/>
</dbReference>
<gene>
    <name evidence="8" type="ORF">CSOL1703_00014874</name>
</gene>
<comment type="caution">
    <text evidence="8">The sequence shown here is derived from an EMBL/GenBank/DDBJ whole genome shotgun (WGS) entry which is preliminary data.</text>
</comment>
<dbReference type="EMBL" id="CABFOC020000043">
    <property type="protein sequence ID" value="CAH0051943.1"/>
    <property type="molecule type" value="Genomic_DNA"/>
</dbReference>
<evidence type="ECO:0000256" key="1">
    <source>
        <dbReference type="ARBA" id="ARBA00004123"/>
    </source>
</evidence>
<dbReference type="PANTHER" id="PTHR47338">
    <property type="entry name" value="ZN(II)2CYS6 TRANSCRIPTION FACTOR (EUROFUNG)-RELATED"/>
    <property type="match status" value="1"/>
</dbReference>
<dbReference type="GO" id="GO:0006351">
    <property type="term" value="P:DNA-templated transcription"/>
    <property type="evidence" value="ECO:0007669"/>
    <property type="project" value="InterPro"/>
</dbReference>
<feature type="region of interest" description="Disordered" evidence="6">
    <location>
        <begin position="241"/>
        <end position="267"/>
    </location>
</feature>
<dbReference type="SMART" id="SM00906">
    <property type="entry name" value="Fungal_trans"/>
    <property type="match status" value="1"/>
</dbReference>
<evidence type="ECO:0000256" key="3">
    <source>
        <dbReference type="ARBA" id="ARBA00023015"/>
    </source>
</evidence>
<evidence type="ECO:0000313" key="9">
    <source>
        <dbReference type="Proteomes" id="UP000775872"/>
    </source>
</evidence>
<keyword evidence="9" id="KW-1185">Reference proteome</keyword>
<evidence type="ECO:0000256" key="5">
    <source>
        <dbReference type="ARBA" id="ARBA00023242"/>
    </source>
</evidence>
<dbReference type="InterPro" id="IPR007219">
    <property type="entry name" value="XnlR_reg_dom"/>
</dbReference>
<evidence type="ECO:0000313" key="8">
    <source>
        <dbReference type="EMBL" id="CAH0051943.1"/>
    </source>
</evidence>
<dbReference type="AlphaFoldDB" id="A0A9N9ZAM3"/>
<name>A0A9N9ZAM3_9HYPO</name>
<feature type="compositionally biased region" description="Polar residues" evidence="6">
    <location>
        <begin position="251"/>
        <end position="266"/>
    </location>
</feature>
<evidence type="ECO:0000259" key="7">
    <source>
        <dbReference type="SMART" id="SM00906"/>
    </source>
</evidence>
<keyword evidence="2" id="KW-0479">Metal-binding</keyword>
<accession>A0A9N9ZAM3</accession>
<evidence type="ECO:0000256" key="2">
    <source>
        <dbReference type="ARBA" id="ARBA00022723"/>
    </source>
</evidence>
<dbReference type="GO" id="GO:0008270">
    <property type="term" value="F:zinc ion binding"/>
    <property type="evidence" value="ECO:0007669"/>
    <property type="project" value="InterPro"/>
</dbReference>